<dbReference type="Pfam" id="PF00530">
    <property type="entry name" value="SRCR"/>
    <property type="match status" value="1"/>
</dbReference>
<dbReference type="OrthoDB" id="536948at2759"/>
<dbReference type="FunFam" id="3.10.250.10:FF:000011">
    <property type="entry name" value="Scavenger receptor class A member 5"/>
    <property type="match status" value="1"/>
</dbReference>
<dbReference type="PANTHER" id="PTHR47653">
    <property type="entry name" value="PROTEIN BARK BEETLE"/>
    <property type="match status" value="1"/>
</dbReference>
<gene>
    <name evidence="7" type="ORF">BSL78_24294</name>
</gene>
<dbReference type="InterPro" id="IPR053243">
    <property type="entry name" value="SJ_maturation_regulator"/>
</dbReference>
<reference evidence="7 8" key="1">
    <citation type="journal article" date="2017" name="PLoS Biol.">
        <title>The sea cucumber genome provides insights into morphological evolution and visceral regeneration.</title>
        <authorList>
            <person name="Zhang X."/>
            <person name="Sun L."/>
            <person name="Yuan J."/>
            <person name="Sun Y."/>
            <person name="Gao Y."/>
            <person name="Zhang L."/>
            <person name="Li S."/>
            <person name="Dai H."/>
            <person name="Hamel J.F."/>
            <person name="Liu C."/>
            <person name="Yu Y."/>
            <person name="Liu S."/>
            <person name="Lin W."/>
            <person name="Guo K."/>
            <person name="Jin S."/>
            <person name="Xu P."/>
            <person name="Storey K.B."/>
            <person name="Huan P."/>
            <person name="Zhang T."/>
            <person name="Zhou Y."/>
            <person name="Zhang J."/>
            <person name="Lin C."/>
            <person name="Li X."/>
            <person name="Xing L."/>
            <person name="Huo D."/>
            <person name="Sun M."/>
            <person name="Wang L."/>
            <person name="Mercier A."/>
            <person name="Li F."/>
            <person name="Yang H."/>
            <person name="Xiang J."/>
        </authorList>
    </citation>
    <scope>NUCLEOTIDE SEQUENCE [LARGE SCALE GENOMIC DNA]</scope>
    <source>
        <strain evidence="7">Shaxun</strain>
        <tissue evidence="7">Muscle</tissue>
    </source>
</reference>
<dbReference type="PROSITE" id="PS00420">
    <property type="entry name" value="SRCR_1"/>
    <property type="match status" value="1"/>
</dbReference>
<dbReference type="PRINTS" id="PR00258">
    <property type="entry name" value="SPERACTRCPTR"/>
</dbReference>
<sequence length="111" mass="12145">MHRLKKVRLVNGVQPGEGRLEIYHAGQWGTICDDGWDVNDVSVACRQLGYRNGGTPSVSSGFGFGSGTIWLDNVDCVGTETRIEHCPSQAWGDHNCGHDEDAGVYCYVPFD</sequence>
<dbReference type="EMBL" id="MRZV01001306">
    <property type="protein sequence ID" value="PIK38856.1"/>
    <property type="molecule type" value="Genomic_DNA"/>
</dbReference>
<evidence type="ECO:0000256" key="5">
    <source>
        <dbReference type="PROSITE-ProRule" id="PRU00196"/>
    </source>
</evidence>
<keyword evidence="3 5" id="KW-1015">Disulfide bond</keyword>
<feature type="disulfide bond" evidence="5">
    <location>
        <begin position="45"/>
        <end position="106"/>
    </location>
</feature>
<dbReference type="InterPro" id="IPR001190">
    <property type="entry name" value="SRCR"/>
</dbReference>
<accession>A0A2G8JSW7</accession>
<keyword evidence="1" id="KW-0732">Signal</keyword>
<evidence type="ECO:0000256" key="2">
    <source>
        <dbReference type="ARBA" id="ARBA00022737"/>
    </source>
</evidence>
<dbReference type="SUPFAM" id="SSF56487">
    <property type="entry name" value="SRCR-like"/>
    <property type="match status" value="1"/>
</dbReference>
<dbReference type="Proteomes" id="UP000230750">
    <property type="component" value="Unassembled WGS sequence"/>
</dbReference>
<feature type="domain" description="SRCR" evidence="6">
    <location>
        <begin position="7"/>
        <end position="107"/>
    </location>
</feature>
<evidence type="ECO:0000256" key="3">
    <source>
        <dbReference type="ARBA" id="ARBA00023157"/>
    </source>
</evidence>
<protein>
    <recommendedName>
        <fullName evidence="6">SRCR domain-containing protein</fullName>
    </recommendedName>
</protein>
<dbReference type="PANTHER" id="PTHR47653:SF1">
    <property type="entry name" value="DELETED IN MALIGNANT BRAIN TUMORS 1 PROTEIN"/>
    <property type="match status" value="1"/>
</dbReference>
<name>A0A2G8JSW7_STIJA</name>
<evidence type="ECO:0000259" key="6">
    <source>
        <dbReference type="PROSITE" id="PS50287"/>
    </source>
</evidence>
<dbReference type="SMART" id="SM00202">
    <property type="entry name" value="SR"/>
    <property type="match status" value="1"/>
</dbReference>
<evidence type="ECO:0000313" key="7">
    <source>
        <dbReference type="EMBL" id="PIK38856.1"/>
    </source>
</evidence>
<evidence type="ECO:0000256" key="1">
    <source>
        <dbReference type="ARBA" id="ARBA00022729"/>
    </source>
</evidence>
<dbReference type="Gene3D" id="3.10.250.10">
    <property type="entry name" value="SRCR-like domain"/>
    <property type="match status" value="1"/>
</dbReference>
<comment type="caution">
    <text evidence="7">The sequence shown here is derived from an EMBL/GenBank/DDBJ whole genome shotgun (WGS) entry which is preliminary data.</text>
</comment>
<evidence type="ECO:0000256" key="4">
    <source>
        <dbReference type="ARBA" id="ARBA00023180"/>
    </source>
</evidence>
<evidence type="ECO:0000313" key="8">
    <source>
        <dbReference type="Proteomes" id="UP000230750"/>
    </source>
</evidence>
<dbReference type="InterPro" id="IPR036772">
    <property type="entry name" value="SRCR-like_dom_sf"/>
</dbReference>
<feature type="disulfide bond" evidence="5">
    <location>
        <begin position="76"/>
        <end position="86"/>
    </location>
</feature>
<dbReference type="GO" id="GO:0016020">
    <property type="term" value="C:membrane"/>
    <property type="evidence" value="ECO:0007669"/>
    <property type="project" value="InterPro"/>
</dbReference>
<keyword evidence="2" id="KW-0677">Repeat</keyword>
<keyword evidence="4" id="KW-0325">Glycoprotein</keyword>
<proteinExistence type="predicted"/>
<feature type="disulfide bond" evidence="5">
    <location>
        <begin position="32"/>
        <end position="96"/>
    </location>
</feature>
<dbReference type="GO" id="GO:0045217">
    <property type="term" value="P:cell-cell junction maintenance"/>
    <property type="evidence" value="ECO:0007669"/>
    <property type="project" value="TreeGrafter"/>
</dbReference>
<keyword evidence="8" id="KW-1185">Reference proteome</keyword>
<organism evidence="7 8">
    <name type="scientific">Stichopus japonicus</name>
    <name type="common">Sea cucumber</name>
    <dbReference type="NCBI Taxonomy" id="307972"/>
    <lineage>
        <taxon>Eukaryota</taxon>
        <taxon>Metazoa</taxon>
        <taxon>Echinodermata</taxon>
        <taxon>Eleutherozoa</taxon>
        <taxon>Echinozoa</taxon>
        <taxon>Holothuroidea</taxon>
        <taxon>Aspidochirotacea</taxon>
        <taxon>Aspidochirotida</taxon>
        <taxon>Stichopodidae</taxon>
        <taxon>Apostichopus</taxon>
    </lineage>
</organism>
<dbReference type="PROSITE" id="PS50287">
    <property type="entry name" value="SRCR_2"/>
    <property type="match status" value="1"/>
</dbReference>
<dbReference type="AlphaFoldDB" id="A0A2G8JSW7"/>